<dbReference type="GO" id="GO:0009103">
    <property type="term" value="P:lipopolysaccharide biosynthetic process"/>
    <property type="evidence" value="ECO:0007669"/>
    <property type="project" value="TreeGrafter"/>
</dbReference>
<dbReference type="PANTHER" id="PTHR22926">
    <property type="entry name" value="PHOSPHO-N-ACETYLMURAMOYL-PENTAPEPTIDE-TRANSFERASE"/>
    <property type="match status" value="1"/>
</dbReference>
<feature type="transmembrane region" description="Helical" evidence="8">
    <location>
        <begin position="318"/>
        <end position="336"/>
    </location>
</feature>
<evidence type="ECO:0000256" key="1">
    <source>
        <dbReference type="ARBA" id="ARBA00004651"/>
    </source>
</evidence>
<evidence type="ECO:0000256" key="7">
    <source>
        <dbReference type="PIRSR" id="PIRSR600715-1"/>
    </source>
</evidence>
<dbReference type="EMBL" id="VORY01000001">
    <property type="protein sequence ID" value="TXD95751.1"/>
    <property type="molecule type" value="Genomic_DNA"/>
</dbReference>
<protein>
    <submittedName>
        <fullName evidence="9">Undecaprenyl/decaprenyl-phosphate alpha-N-acetylglucosaminyl 1-phosphate transferase</fullName>
    </submittedName>
</protein>
<dbReference type="PANTHER" id="PTHR22926:SF3">
    <property type="entry name" value="UNDECAPRENYL-PHOSPHATE ALPHA-N-ACETYLGLUCOSAMINYL 1-PHOSPHATE TRANSFERASE"/>
    <property type="match status" value="1"/>
</dbReference>
<dbReference type="CDD" id="cd06853">
    <property type="entry name" value="GT_WecA_like"/>
    <property type="match status" value="1"/>
</dbReference>
<evidence type="ECO:0000256" key="5">
    <source>
        <dbReference type="ARBA" id="ARBA00022989"/>
    </source>
</evidence>
<keyword evidence="2" id="KW-1003">Cell membrane</keyword>
<feature type="transmembrane region" description="Helical" evidence="8">
    <location>
        <begin position="89"/>
        <end position="106"/>
    </location>
</feature>
<organism evidence="9 10">
    <name type="scientific">Gillisia hiemivivida</name>
    <dbReference type="NCBI Taxonomy" id="291190"/>
    <lineage>
        <taxon>Bacteria</taxon>
        <taxon>Pseudomonadati</taxon>
        <taxon>Bacteroidota</taxon>
        <taxon>Flavobacteriia</taxon>
        <taxon>Flavobacteriales</taxon>
        <taxon>Flavobacteriaceae</taxon>
        <taxon>Gillisia</taxon>
    </lineage>
</organism>
<keyword evidence="6 8" id="KW-0472">Membrane</keyword>
<evidence type="ECO:0000256" key="3">
    <source>
        <dbReference type="ARBA" id="ARBA00022679"/>
    </source>
</evidence>
<keyword evidence="5 8" id="KW-1133">Transmembrane helix</keyword>
<reference evidence="9 10" key="1">
    <citation type="submission" date="2019-08" db="EMBL/GenBank/DDBJ databases">
        <title>Genome sequence of Gillisia hiemivivida IC154 (type strain).</title>
        <authorList>
            <person name="Bowman J.P."/>
        </authorList>
    </citation>
    <scope>NUCLEOTIDE SEQUENCE [LARGE SCALE GENOMIC DNA]</scope>
    <source>
        <strain evidence="9 10">IC154</strain>
    </source>
</reference>
<dbReference type="AlphaFoldDB" id="A0A5C6ZZK4"/>
<evidence type="ECO:0000256" key="8">
    <source>
        <dbReference type="SAM" id="Phobius"/>
    </source>
</evidence>
<feature type="transmembrane region" description="Helical" evidence="8">
    <location>
        <begin position="65"/>
        <end position="83"/>
    </location>
</feature>
<keyword evidence="10" id="KW-1185">Reference proteome</keyword>
<dbReference type="GO" id="GO:0044038">
    <property type="term" value="P:cell wall macromolecule biosynthetic process"/>
    <property type="evidence" value="ECO:0007669"/>
    <property type="project" value="TreeGrafter"/>
</dbReference>
<feature type="binding site" evidence="7">
    <location>
        <position position="169"/>
    </location>
    <ligand>
        <name>Mg(2+)</name>
        <dbReference type="ChEBI" id="CHEBI:18420"/>
    </ligand>
</feature>
<dbReference type="GO" id="GO:0071555">
    <property type="term" value="P:cell wall organization"/>
    <property type="evidence" value="ECO:0007669"/>
    <property type="project" value="TreeGrafter"/>
</dbReference>
<accession>A0A5C6ZZK4</accession>
<feature type="transmembrane region" description="Helical" evidence="8">
    <location>
        <begin position="148"/>
        <end position="169"/>
    </location>
</feature>
<comment type="cofactor">
    <cofactor evidence="7">
        <name>Mg(2+)</name>
        <dbReference type="ChEBI" id="CHEBI:18420"/>
    </cofactor>
</comment>
<keyword evidence="7" id="KW-0460">Magnesium</keyword>
<dbReference type="OrthoDB" id="662756at2"/>
<evidence type="ECO:0000256" key="2">
    <source>
        <dbReference type="ARBA" id="ARBA00022475"/>
    </source>
</evidence>
<feature type="transmembrane region" description="Helical" evidence="8">
    <location>
        <begin position="232"/>
        <end position="249"/>
    </location>
</feature>
<proteinExistence type="predicted"/>
<evidence type="ECO:0000313" key="9">
    <source>
        <dbReference type="EMBL" id="TXD95751.1"/>
    </source>
</evidence>
<feature type="transmembrane region" description="Helical" evidence="8">
    <location>
        <begin position="176"/>
        <end position="194"/>
    </location>
</feature>
<keyword evidence="3 9" id="KW-0808">Transferase</keyword>
<feature type="transmembrane region" description="Helical" evidence="8">
    <location>
        <begin position="17"/>
        <end position="36"/>
    </location>
</feature>
<dbReference type="Proteomes" id="UP000321367">
    <property type="component" value="Unassembled WGS sequence"/>
</dbReference>
<dbReference type="GO" id="GO:0016780">
    <property type="term" value="F:phosphotransferase activity, for other substituted phosphate groups"/>
    <property type="evidence" value="ECO:0007669"/>
    <property type="project" value="InterPro"/>
</dbReference>
<gene>
    <name evidence="9" type="ORF">ES724_01630</name>
</gene>
<evidence type="ECO:0000256" key="6">
    <source>
        <dbReference type="ARBA" id="ARBA00023136"/>
    </source>
</evidence>
<feature type="transmembrane region" description="Helical" evidence="8">
    <location>
        <begin position="200"/>
        <end position="220"/>
    </location>
</feature>
<name>A0A5C6ZZK4_9FLAO</name>
<dbReference type="InterPro" id="IPR018480">
    <property type="entry name" value="PNAcMuramoyl-5peptid_Trfase_CS"/>
</dbReference>
<feature type="transmembrane region" description="Helical" evidence="8">
    <location>
        <begin position="118"/>
        <end position="136"/>
    </location>
</feature>
<dbReference type="GO" id="GO:0005886">
    <property type="term" value="C:plasma membrane"/>
    <property type="evidence" value="ECO:0007669"/>
    <property type="project" value="UniProtKB-SubCell"/>
</dbReference>
<sequence>MNLFDQEVILELFRHNYLFFVLALFAGTAGLTYYLIPKVLWVSKEKNLTASVNSRSSHKVETPSFGGVAFFMCIILVLALIQSLRLTHVGNQLIAAITILFMVGLKDDLVVSTARVKFFGQIAATCFIIFSPELHLTNLHGFLGLYEIPESIGIMITGFIVIAIINAYNLIDGIDGLAGIIGIVISGIYAWIFYTTNNPFYVLLSVSVAGTLSAYLRFNFSRCHRKIFMGDSGSLIIGLLLAFLSIKFLVMEPTTSKIFNSFEPASRPLLLLCILFVPIFDTLRVMIIRIFSGESPFTADRNHAHHVLLDLGYSHLKASISLALINVIVIIAYLYFSTILSTLWLSLIVVLLYGCGFLLFAQFKNISRSRARRFYSNSFVESLDQQ</sequence>
<keyword evidence="4 8" id="KW-0812">Transmembrane</keyword>
<comment type="subcellular location">
    <subcellularLocation>
        <location evidence="1">Cell membrane</location>
        <topology evidence="1">Multi-pass membrane protein</topology>
    </subcellularLocation>
</comment>
<dbReference type="PROSITE" id="PS01348">
    <property type="entry name" value="MRAY_2"/>
    <property type="match status" value="1"/>
</dbReference>
<dbReference type="Pfam" id="PF00953">
    <property type="entry name" value="Glycos_transf_4"/>
    <property type="match status" value="1"/>
</dbReference>
<evidence type="ECO:0000256" key="4">
    <source>
        <dbReference type="ARBA" id="ARBA00022692"/>
    </source>
</evidence>
<comment type="caution">
    <text evidence="9">The sequence shown here is derived from an EMBL/GenBank/DDBJ whole genome shotgun (WGS) entry which is preliminary data.</text>
</comment>
<feature type="transmembrane region" description="Helical" evidence="8">
    <location>
        <begin position="269"/>
        <end position="291"/>
    </location>
</feature>
<keyword evidence="7" id="KW-0479">Metal-binding</keyword>
<evidence type="ECO:0000313" key="10">
    <source>
        <dbReference type="Proteomes" id="UP000321367"/>
    </source>
</evidence>
<dbReference type="RefSeq" id="WP_146928637.1">
    <property type="nucleotide sequence ID" value="NZ_CBCSHZ010000002.1"/>
</dbReference>
<feature type="binding site" evidence="7">
    <location>
        <position position="231"/>
    </location>
    <ligand>
        <name>Mg(2+)</name>
        <dbReference type="ChEBI" id="CHEBI:18420"/>
    </ligand>
</feature>
<dbReference type="InterPro" id="IPR000715">
    <property type="entry name" value="Glycosyl_transferase_4"/>
</dbReference>
<feature type="transmembrane region" description="Helical" evidence="8">
    <location>
        <begin position="342"/>
        <end position="363"/>
    </location>
</feature>
<dbReference type="GO" id="GO:0046872">
    <property type="term" value="F:metal ion binding"/>
    <property type="evidence" value="ECO:0007669"/>
    <property type="project" value="UniProtKB-KW"/>
</dbReference>